<dbReference type="EMBL" id="CVRI01000070">
    <property type="protein sequence ID" value="CRL07134.1"/>
    <property type="molecule type" value="Genomic_DNA"/>
</dbReference>
<dbReference type="AlphaFoldDB" id="A0A1J1J6M4"/>
<dbReference type="Proteomes" id="UP000183832">
    <property type="component" value="Unassembled WGS sequence"/>
</dbReference>
<protein>
    <submittedName>
        <fullName evidence="1">CLUMA_CG020129, isoform A</fullName>
    </submittedName>
</protein>
<proteinExistence type="predicted"/>
<accession>A0A1J1J6M4</accession>
<evidence type="ECO:0000313" key="1">
    <source>
        <dbReference type="EMBL" id="CRL07134.1"/>
    </source>
</evidence>
<sequence>MNIMNDFITAIKNSKKLLKSLAILSMLKNFNSCYFPMALKDTLSTGGGSVLGLVIVDVHPGAGLLGIGRKMLQLVAD</sequence>
<name>A0A1J1J6M4_9DIPT</name>
<evidence type="ECO:0000313" key="2">
    <source>
        <dbReference type="Proteomes" id="UP000183832"/>
    </source>
</evidence>
<gene>
    <name evidence="1" type="ORF">CLUMA_CG020129</name>
</gene>
<reference evidence="1 2" key="1">
    <citation type="submission" date="2015-04" db="EMBL/GenBank/DDBJ databases">
        <authorList>
            <person name="Syromyatnikov M.Y."/>
            <person name="Popov V.N."/>
        </authorList>
    </citation>
    <scope>NUCLEOTIDE SEQUENCE [LARGE SCALE GENOMIC DNA]</scope>
</reference>
<organism evidence="1 2">
    <name type="scientific">Clunio marinus</name>
    <dbReference type="NCBI Taxonomy" id="568069"/>
    <lineage>
        <taxon>Eukaryota</taxon>
        <taxon>Metazoa</taxon>
        <taxon>Ecdysozoa</taxon>
        <taxon>Arthropoda</taxon>
        <taxon>Hexapoda</taxon>
        <taxon>Insecta</taxon>
        <taxon>Pterygota</taxon>
        <taxon>Neoptera</taxon>
        <taxon>Endopterygota</taxon>
        <taxon>Diptera</taxon>
        <taxon>Nematocera</taxon>
        <taxon>Chironomoidea</taxon>
        <taxon>Chironomidae</taxon>
        <taxon>Clunio</taxon>
    </lineage>
</organism>
<keyword evidence="2" id="KW-1185">Reference proteome</keyword>